<keyword evidence="4" id="KW-0732">Signal</keyword>
<gene>
    <name evidence="6" type="ORF">P5G61_17110</name>
</gene>
<comment type="subcellular location">
    <subcellularLocation>
        <location evidence="1">Cell envelope</location>
    </subcellularLocation>
</comment>
<dbReference type="Gene3D" id="3.40.190.10">
    <property type="entry name" value="Periplasmic binding protein-like II"/>
    <property type="match status" value="1"/>
</dbReference>
<protein>
    <submittedName>
        <fullName evidence="6">ABC transporter substrate-binding protein</fullName>
    </submittedName>
</protein>
<dbReference type="InterPro" id="IPR030678">
    <property type="entry name" value="Peptide/Ni-bd"/>
</dbReference>
<dbReference type="PANTHER" id="PTHR30290">
    <property type="entry name" value="PERIPLASMIC BINDING COMPONENT OF ABC TRANSPORTER"/>
    <property type="match status" value="1"/>
</dbReference>
<dbReference type="Proteomes" id="UP001174205">
    <property type="component" value="Unassembled WGS sequence"/>
</dbReference>
<dbReference type="EMBL" id="JAROCD010000008">
    <property type="protein sequence ID" value="MDN4602960.1"/>
    <property type="molecule type" value="Genomic_DNA"/>
</dbReference>
<evidence type="ECO:0000256" key="3">
    <source>
        <dbReference type="ARBA" id="ARBA00022448"/>
    </source>
</evidence>
<dbReference type="PANTHER" id="PTHR30290:SF10">
    <property type="entry name" value="PERIPLASMIC OLIGOPEPTIDE-BINDING PROTEIN-RELATED"/>
    <property type="match status" value="1"/>
</dbReference>
<dbReference type="InterPro" id="IPR039424">
    <property type="entry name" value="SBP_5"/>
</dbReference>
<comment type="similarity">
    <text evidence="2">Belongs to the bacterial solute-binding protein 5 family.</text>
</comment>
<feature type="domain" description="Solute-binding protein family 5" evidence="5">
    <location>
        <begin position="77"/>
        <end position="448"/>
    </location>
</feature>
<reference evidence="6" key="1">
    <citation type="submission" date="2023-03" db="EMBL/GenBank/DDBJ databases">
        <title>MT1 and MT2 Draft Genomes of Novel Species.</title>
        <authorList>
            <person name="Venkateswaran K."/>
        </authorList>
    </citation>
    <scope>NUCLEOTIDE SEQUENCE</scope>
    <source>
        <strain evidence="6">F6_3S_P_1C</strain>
    </source>
</reference>
<sequence>MFGRSGFGVIAVVLLLFIMGCSQHVSSPSAAEEDKNIVVAVTQDTEADKLDASTYNGSRHTHAAIYDALVDYKGKGEFTPSLAESWEISDDGRTYILHLQNQVLFSDGSPLNSAAVKFSLERAVSREENASLEISRLLQKVEAPDDQTVVLSFKETATQVLYELSQARPFRIMSPNSVTPEGDVNGTFQKAIGTGAWKIGEYQQGIQTVLIPNDHYWLEQPSDYSLVFKVITDPQARVLALQSGEVDLAGGELGNIPMESLPVFQNNDNYVIETGSSTMSYFMVINQHNTSLADKNIRQAINYGNDTSKYAGGSGDPVRGLFQEKVAFISESNQPSYPYNPEKAKQLIEASGYQWNNNKQLYEKDGQVLQLRLVIQTEEYPEWKEMAEIFQDNMKQIGIQIHIVNQERAAYYDTLWSTKEYDLLMYRTYTDAQLPYRFLSSLFYDSPSSPGVAYQDKPLSDLLDQIAATVSTEQQQKLFNQVFLRMHEEAMSVPIYYAKQTFVHSSQVVDFRFNAIEDDPLKWHYLKKEAK</sequence>
<organism evidence="6 7">
    <name type="scientific">Paenibacillus vandeheii</name>
    <dbReference type="NCBI Taxonomy" id="3035917"/>
    <lineage>
        <taxon>Bacteria</taxon>
        <taxon>Bacillati</taxon>
        <taxon>Bacillota</taxon>
        <taxon>Bacilli</taxon>
        <taxon>Bacillales</taxon>
        <taxon>Paenibacillaceae</taxon>
        <taxon>Paenibacillus</taxon>
    </lineage>
</organism>
<evidence type="ECO:0000256" key="2">
    <source>
        <dbReference type="ARBA" id="ARBA00005695"/>
    </source>
</evidence>
<dbReference type="Pfam" id="PF00496">
    <property type="entry name" value="SBP_bac_5"/>
    <property type="match status" value="1"/>
</dbReference>
<evidence type="ECO:0000259" key="5">
    <source>
        <dbReference type="Pfam" id="PF00496"/>
    </source>
</evidence>
<proteinExistence type="inferred from homology"/>
<evidence type="ECO:0000313" key="7">
    <source>
        <dbReference type="Proteomes" id="UP001174205"/>
    </source>
</evidence>
<evidence type="ECO:0000256" key="1">
    <source>
        <dbReference type="ARBA" id="ARBA00004196"/>
    </source>
</evidence>
<keyword evidence="3" id="KW-0813">Transport</keyword>
<dbReference type="Gene3D" id="3.10.105.10">
    <property type="entry name" value="Dipeptide-binding Protein, Domain 3"/>
    <property type="match status" value="1"/>
</dbReference>
<comment type="caution">
    <text evidence="6">The sequence shown here is derived from an EMBL/GenBank/DDBJ whole genome shotgun (WGS) entry which is preliminary data.</text>
</comment>
<dbReference type="PROSITE" id="PS51257">
    <property type="entry name" value="PROKAR_LIPOPROTEIN"/>
    <property type="match status" value="1"/>
</dbReference>
<dbReference type="SUPFAM" id="SSF53850">
    <property type="entry name" value="Periplasmic binding protein-like II"/>
    <property type="match status" value="1"/>
</dbReference>
<accession>A0ABT8JCX2</accession>
<evidence type="ECO:0000313" key="6">
    <source>
        <dbReference type="EMBL" id="MDN4602960.1"/>
    </source>
</evidence>
<evidence type="ECO:0000256" key="4">
    <source>
        <dbReference type="ARBA" id="ARBA00022729"/>
    </source>
</evidence>
<dbReference type="PIRSF" id="PIRSF002741">
    <property type="entry name" value="MppA"/>
    <property type="match status" value="1"/>
</dbReference>
<dbReference type="RefSeq" id="WP_301247630.1">
    <property type="nucleotide sequence ID" value="NZ_JAROCD010000008.1"/>
</dbReference>
<dbReference type="InterPro" id="IPR000914">
    <property type="entry name" value="SBP_5_dom"/>
</dbReference>
<name>A0ABT8JCX2_9BACL</name>
<keyword evidence="7" id="KW-1185">Reference proteome</keyword>